<gene>
    <name evidence="3" type="ORF">P7079_06640</name>
</gene>
<dbReference type="SUPFAM" id="SSF52540">
    <property type="entry name" value="P-loop containing nucleoside triphosphate hydrolases"/>
    <property type="match status" value="1"/>
</dbReference>
<evidence type="ECO:0000313" key="3">
    <source>
        <dbReference type="EMBL" id="WFM83069.1"/>
    </source>
</evidence>
<evidence type="ECO:0000256" key="1">
    <source>
        <dbReference type="ARBA" id="ARBA00022741"/>
    </source>
</evidence>
<dbReference type="InterPro" id="IPR050625">
    <property type="entry name" value="ParA/MinD_ATPase"/>
</dbReference>
<keyword evidence="1" id="KW-0547">Nucleotide-binding</keyword>
<dbReference type="Gene3D" id="3.40.50.300">
    <property type="entry name" value="P-loop containing nucleotide triphosphate hydrolases"/>
    <property type="match status" value="1"/>
</dbReference>
<name>A0ABY8G290_9ACTO</name>
<evidence type="ECO:0000256" key="2">
    <source>
        <dbReference type="ARBA" id="ARBA00022840"/>
    </source>
</evidence>
<dbReference type="RefSeq" id="WP_278012495.1">
    <property type="nucleotide sequence ID" value="NZ_CP121208.1"/>
</dbReference>
<evidence type="ECO:0000313" key="4">
    <source>
        <dbReference type="Proteomes" id="UP001215216"/>
    </source>
</evidence>
<sequence length="340" mass="36882">MTEMLAAAQAGIGSAALIEGDCESLTLTAIRDLESLGLTVTLIGGKVPAHELRNLSEHLISPSEAVGWIESMGQKKREERIPLDIGEGRIVAVWGPAGSHGRSTLTRELARISKGVAIDLDLVAPSLAQICGVEESSALVAFSRNVEKGRDLEAAAQLLVETDTCGTRIIAGVNSAQRWREISSPIVEKILHSLRRQEQWTFVDLAGGLSGSDSMRDRWQVSRNVVEAADIVLHVSSASVIGMRRILEHADLNPPDKRAIMVINRLRASSVGHNPSGQIRRLLAGVHVPIVTIRDDMSRFDAALLKGRSVVDLCSKCGASKDIRYLWEQIRQQSSQATIE</sequence>
<dbReference type="Proteomes" id="UP001215216">
    <property type="component" value="Chromosome"/>
</dbReference>
<dbReference type="EMBL" id="CP121208">
    <property type="protein sequence ID" value="WFM83069.1"/>
    <property type="molecule type" value="Genomic_DNA"/>
</dbReference>
<dbReference type="PANTHER" id="PTHR43384">
    <property type="entry name" value="SEPTUM SITE-DETERMINING PROTEIN MIND HOMOLOG, CHLOROPLASTIC-RELATED"/>
    <property type="match status" value="1"/>
</dbReference>
<accession>A0ABY8G290</accession>
<organism evidence="3 4">
    <name type="scientific">Arcanobacterium canis</name>
    <dbReference type="NCBI Taxonomy" id="999183"/>
    <lineage>
        <taxon>Bacteria</taxon>
        <taxon>Bacillati</taxon>
        <taxon>Actinomycetota</taxon>
        <taxon>Actinomycetes</taxon>
        <taxon>Actinomycetales</taxon>
        <taxon>Actinomycetaceae</taxon>
        <taxon>Arcanobacterium</taxon>
    </lineage>
</organism>
<keyword evidence="2" id="KW-0067">ATP-binding</keyword>
<reference evidence="3 4" key="1">
    <citation type="submission" date="2023-03" db="EMBL/GenBank/DDBJ databases">
        <title>Complete genome of Arcanobacterium canis strain DSM 25104 isolated in 2010 from a canine otitis externa in Germany.</title>
        <authorList>
            <person name="Borowiak M."/>
            <person name="Kreitlow A."/>
            <person name="Malorny B."/>
            <person name="Laemmler C."/>
            <person name="Prenger-Berninghoff E."/>
            <person name="Ploetz M."/>
            <person name="Abdulmawjood A."/>
        </authorList>
    </citation>
    <scope>NUCLEOTIDE SEQUENCE [LARGE SCALE GENOMIC DNA]</scope>
    <source>
        <strain evidence="3 4">DSM 25104</strain>
    </source>
</reference>
<proteinExistence type="predicted"/>
<evidence type="ECO:0008006" key="5">
    <source>
        <dbReference type="Google" id="ProtNLM"/>
    </source>
</evidence>
<dbReference type="InterPro" id="IPR027417">
    <property type="entry name" value="P-loop_NTPase"/>
</dbReference>
<dbReference type="PANTHER" id="PTHR43384:SF6">
    <property type="entry name" value="SEPTUM SITE-DETERMINING PROTEIN MIND HOMOLOG, CHLOROPLASTIC"/>
    <property type="match status" value="1"/>
</dbReference>
<keyword evidence="4" id="KW-1185">Reference proteome</keyword>
<protein>
    <recommendedName>
        <fullName evidence="5">CobQ/CobB/MinD/ParA nucleotide binding domain-containing protein</fullName>
    </recommendedName>
</protein>